<dbReference type="Pfam" id="PF25954">
    <property type="entry name" value="Beta-barrel_RND_2"/>
    <property type="match status" value="1"/>
</dbReference>
<dbReference type="InterPro" id="IPR058624">
    <property type="entry name" value="MdtA-like_HH"/>
</dbReference>
<gene>
    <name evidence="7" type="ORF">GO998_20185</name>
</gene>
<protein>
    <submittedName>
        <fullName evidence="7">Efflux RND transporter periplasmic adaptor subunit</fullName>
    </submittedName>
</protein>
<dbReference type="SUPFAM" id="SSF111369">
    <property type="entry name" value="HlyD-like secretion proteins"/>
    <property type="match status" value="1"/>
</dbReference>
<feature type="domain" description="Multidrug resistance protein MdtA-like alpha-helical hairpin" evidence="4">
    <location>
        <begin position="117"/>
        <end position="187"/>
    </location>
</feature>
<dbReference type="InterPro" id="IPR058625">
    <property type="entry name" value="MdtA-like_BSH"/>
</dbReference>
<proteinExistence type="inferred from homology"/>
<evidence type="ECO:0000256" key="3">
    <source>
        <dbReference type="SAM" id="Phobius"/>
    </source>
</evidence>
<reference evidence="7 8" key="1">
    <citation type="journal article" date="2021" name="Phytopathology">
        <title>Complete genome sequence of Ralstonia syzygii subsp. indonesiensis strain LLRS-1, isolated from wilted tobacco in China.</title>
        <authorList>
            <person name="Lu C.H."/>
            <person name="Li J.Y."/>
            <person name="Mi M.G."/>
            <person name="Lin Z.L."/>
            <person name="Jiang N."/>
            <person name="Gai X."/>
            <person name="Ma J.H."/>
            <person name="Lei L.P."/>
            <person name="Xia Z.Y."/>
        </authorList>
    </citation>
    <scope>NUCLEOTIDE SEQUENCE [LARGE SCALE GENOMIC DNA]</scope>
    <source>
        <strain evidence="7 8">LLRS-1</strain>
    </source>
</reference>
<dbReference type="PANTHER" id="PTHR30469">
    <property type="entry name" value="MULTIDRUG RESISTANCE PROTEIN MDTA"/>
    <property type="match status" value="1"/>
</dbReference>
<dbReference type="RefSeq" id="WP_211905908.1">
    <property type="nucleotide sequence ID" value="NZ_CP046730.1"/>
</dbReference>
<evidence type="ECO:0000259" key="6">
    <source>
        <dbReference type="Pfam" id="PF25954"/>
    </source>
</evidence>
<evidence type="ECO:0000313" key="7">
    <source>
        <dbReference type="EMBL" id="QUP56038.1"/>
    </source>
</evidence>
<dbReference type="PANTHER" id="PTHR30469:SF37">
    <property type="entry name" value="RAGD PROTEIN"/>
    <property type="match status" value="1"/>
</dbReference>
<evidence type="ECO:0000256" key="1">
    <source>
        <dbReference type="ARBA" id="ARBA00009477"/>
    </source>
</evidence>
<dbReference type="Proteomes" id="UP000677898">
    <property type="component" value="Plasmid pLLRS-1"/>
</dbReference>
<comment type="similarity">
    <text evidence="1">Belongs to the membrane fusion protein (MFP) (TC 8.A.1) family.</text>
</comment>
<feature type="domain" description="Multidrug resistance protein MdtA-like barrel-sandwich hybrid" evidence="5">
    <location>
        <begin position="79"/>
        <end position="212"/>
    </location>
</feature>
<dbReference type="Gene3D" id="2.40.50.100">
    <property type="match status" value="1"/>
</dbReference>
<evidence type="ECO:0000313" key="8">
    <source>
        <dbReference type="Proteomes" id="UP000677898"/>
    </source>
</evidence>
<accession>A0ABX7ZKP5</accession>
<keyword evidence="3" id="KW-1133">Transmembrane helix</keyword>
<feature type="transmembrane region" description="Helical" evidence="3">
    <location>
        <begin position="12"/>
        <end position="33"/>
    </location>
</feature>
<organism evidence="7 8">
    <name type="scientific">Ralstonia syzygii</name>
    <dbReference type="NCBI Taxonomy" id="28097"/>
    <lineage>
        <taxon>Bacteria</taxon>
        <taxon>Pseudomonadati</taxon>
        <taxon>Pseudomonadota</taxon>
        <taxon>Betaproteobacteria</taxon>
        <taxon>Burkholderiales</taxon>
        <taxon>Burkholderiaceae</taxon>
        <taxon>Ralstonia</taxon>
        <taxon>Ralstonia solanacearum species complex</taxon>
    </lineage>
</organism>
<dbReference type="InterPro" id="IPR006143">
    <property type="entry name" value="RND_pump_MFP"/>
</dbReference>
<keyword evidence="7" id="KW-0614">Plasmid</keyword>
<evidence type="ECO:0000259" key="5">
    <source>
        <dbReference type="Pfam" id="PF25917"/>
    </source>
</evidence>
<feature type="region of interest" description="Disordered" evidence="2">
    <location>
        <begin position="362"/>
        <end position="386"/>
    </location>
</feature>
<evidence type="ECO:0000259" key="4">
    <source>
        <dbReference type="Pfam" id="PF25876"/>
    </source>
</evidence>
<dbReference type="EMBL" id="CP046730">
    <property type="protein sequence ID" value="QUP56038.1"/>
    <property type="molecule type" value="Genomic_DNA"/>
</dbReference>
<keyword evidence="8" id="KW-1185">Reference proteome</keyword>
<dbReference type="Gene3D" id="1.10.287.470">
    <property type="entry name" value="Helix hairpin bin"/>
    <property type="match status" value="1"/>
</dbReference>
<dbReference type="Pfam" id="PF25917">
    <property type="entry name" value="BSH_RND"/>
    <property type="match status" value="1"/>
</dbReference>
<dbReference type="Gene3D" id="2.40.420.20">
    <property type="match status" value="1"/>
</dbReference>
<dbReference type="NCBIfam" id="TIGR01730">
    <property type="entry name" value="RND_mfp"/>
    <property type="match status" value="1"/>
</dbReference>
<keyword evidence="3" id="KW-0812">Transmembrane</keyword>
<dbReference type="InterPro" id="IPR058792">
    <property type="entry name" value="Beta-barrel_RND_2"/>
</dbReference>
<keyword evidence="3" id="KW-0472">Membrane</keyword>
<name>A0ABX7ZKP5_9RALS</name>
<evidence type="ECO:0000256" key="2">
    <source>
        <dbReference type="SAM" id="MobiDB-lite"/>
    </source>
</evidence>
<feature type="domain" description="CusB-like beta-barrel" evidence="6">
    <location>
        <begin position="230"/>
        <end position="300"/>
    </location>
</feature>
<geneLocation type="plasmid" evidence="7 8">
    <name>pLLRS-1</name>
</geneLocation>
<dbReference type="Pfam" id="PF25876">
    <property type="entry name" value="HH_MFP_RND"/>
    <property type="match status" value="1"/>
</dbReference>
<sequence length="386" mass="40683">MPENTLPTRRSAAVLTACAALIAVVAVVTAGLLSRRSQARDLQVRAAAQAVPAVKLVEPTALAAETLELPARLEPWARAPIHARVSGYLKRWSIDIGGSVKAGQVLGEIETPELDEQLAQARAELATARSNAALAASTARRWQSLLATDSVSRQEADEKAGDLAAKQSVVHALQANVDRVQATKQYARLLAPFDGVVTARNTDVGALIGAGGSPGNELFVVSDIRRLRVYVNVPQRQATAVRMGSEAQLIVPERPAQVYRARVESLARAIQSGSGAMLVQLVVDNQAGELLPGGFATVRFPLSEQERRIGVPPGALIFGKDGVRVATVQGGDRVLLKPVTIARDLGSVVELEAGLGRADRVIDSPPDGLASGDRVRITSAPKKATS</sequence>
<dbReference type="Gene3D" id="2.40.30.170">
    <property type="match status" value="1"/>
</dbReference>